<dbReference type="InterPro" id="IPR018357">
    <property type="entry name" value="Hexapep_transf_CS"/>
</dbReference>
<keyword evidence="1" id="KW-0808">Transferase</keyword>
<organism evidence="1">
    <name type="scientific">Vibrio vulnificus</name>
    <dbReference type="NCBI Taxonomy" id="672"/>
    <lineage>
        <taxon>Bacteria</taxon>
        <taxon>Pseudomonadati</taxon>
        <taxon>Pseudomonadota</taxon>
        <taxon>Gammaproteobacteria</taxon>
        <taxon>Vibrionales</taxon>
        <taxon>Vibrionaceae</taxon>
        <taxon>Vibrio</taxon>
    </lineage>
</organism>
<dbReference type="InterPro" id="IPR001451">
    <property type="entry name" value="Hexapep"/>
</dbReference>
<dbReference type="PROSITE" id="PS00101">
    <property type="entry name" value="HEXAPEP_TRANSFERASES"/>
    <property type="match status" value="1"/>
</dbReference>
<dbReference type="Pfam" id="PF00132">
    <property type="entry name" value="Hexapep"/>
    <property type="match status" value="1"/>
</dbReference>
<protein>
    <submittedName>
        <fullName evidence="1">Acyltransferase</fullName>
    </submittedName>
</protein>
<evidence type="ECO:0000313" key="1">
    <source>
        <dbReference type="EMBL" id="HAS8539491.1"/>
    </source>
</evidence>
<name>A0A087IK22_VIBVL</name>
<keyword evidence="1" id="KW-0012">Acyltransferase</keyword>
<gene>
    <name evidence="1" type="ORF">I7730_06790</name>
</gene>
<dbReference type="RefSeq" id="WP_038940801.1">
    <property type="nucleotide sequence ID" value="NZ_CP014636.1"/>
</dbReference>
<dbReference type="CDD" id="cd04647">
    <property type="entry name" value="LbH_MAT_like"/>
    <property type="match status" value="1"/>
</dbReference>
<dbReference type="PANTHER" id="PTHR23416:SF78">
    <property type="entry name" value="LIPOPOLYSACCHARIDE BIOSYNTHESIS O-ACETYL TRANSFERASE WBBJ-RELATED"/>
    <property type="match status" value="1"/>
</dbReference>
<comment type="caution">
    <text evidence="1">The sequence shown here is derived from an EMBL/GenBank/DDBJ whole genome shotgun (WGS) entry which is preliminary data.</text>
</comment>
<sequence>MLVNKSQLRVKPDIEKNTKTFRGSDLKSWLKHHPHPLMRSLFRTLKQIRCANLPTPHFYNALLYRLMVLLRQSSDYVYRTFITTPAFKGRVKACGKQLYLYGGLPLITNNVRISMGDDCNLSGQATITGCSSVKEPRLNIGNRVSIGWQTTIAVGDLITIEDDVAIAGRCMFFGYSGHPLDPKRRAAGEGDDPSQIRPITLQRGCWIGSNVMIMAGVTVGAGSVIAAGSVVTHSIPEGVIAGGNPAHVIRALNTPR</sequence>
<dbReference type="SUPFAM" id="SSF51161">
    <property type="entry name" value="Trimeric LpxA-like enzymes"/>
    <property type="match status" value="1"/>
</dbReference>
<dbReference type="InterPro" id="IPR051159">
    <property type="entry name" value="Hexapeptide_acetyltransf"/>
</dbReference>
<dbReference type="EMBL" id="DACRBY010000006">
    <property type="protein sequence ID" value="HAS8539491.1"/>
    <property type="molecule type" value="Genomic_DNA"/>
</dbReference>
<dbReference type="Proteomes" id="UP000863257">
    <property type="component" value="Unassembled WGS sequence"/>
</dbReference>
<dbReference type="Gene3D" id="2.160.10.10">
    <property type="entry name" value="Hexapeptide repeat proteins"/>
    <property type="match status" value="1"/>
</dbReference>
<dbReference type="PANTHER" id="PTHR23416">
    <property type="entry name" value="SIALIC ACID SYNTHASE-RELATED"/>
    <property type="match status" value="1"/>
</dbReference>
<dbReference type="AlphaFoldDB" id="A0A087IK22"/>
<reference evidence="1" key="1">
    <citation type="journal article" date="2018" name="Genome Biol.">
        <title>SKESA: strategic k-mer extension for scrupulous assemblies.</title>
        <authorList>
            <person name="Souvorov A."/>
            <person name="Agarwala R."/>
            <person name="Lipman D.J."/>
        </authorList>
    </citation>
    <scope>NUCLEOTIDE SEQUENCE</scope>
    <source>
        <strain evidence="1">BCW_3452</strain>
    </source>
</reference>
<dbReference type="OrthoDB" id="9815592at2"/>
<proteinExistence type="predicted"/>
<reference evidence="1" key="2">
    <citation type="submission" date="2019-01" db="EMBL/GenBank/DDBJ databases">
        <authorList>
            <consortium name="NCBI Pathogen Detection Project"/>
        </authorList>
    </citation>
    <scope>NUCLEOTIDE SEQUENCE</scope>
    <source>
        <strain evidence="1">BCW_3452</strain>
    </source>
</reference>
<dbReference type="InterPro" id="IPR011004">
    <property type="entry name" value="Trimer_LpxA-like_sf"/>
</dbReference>
<accession>A0A087IK22</accession>
<dbReference type="GO" id="GO:0016746">
    <property type="term" value="F:acyltransferase activity"/>
    <property type="evidence" value="ECO:0007669"/>
    <property type="project" value="UniProtKB-KW"/>
</dbReference>